<protein>
    <submittedName>
        <fullName evidence="1">DUF1501 domain-containing protein</fullName>
    </submittedName>
</protein>
<sequence length="448" mass="48915">MIRSLVGGSILMPGILSQLLADEAGSESADPLAPRLPHFPARAKRVIFLYMSGGVSHLDSFDPKPRLVADQGKPKANIPGARPYLPPFWEFQPRGESGTEISNLFPNIAECADDLCLIRSMHGDHNDHFQATLGIHTGSVSVARPSLGSWVSYGLGTVNRNLPSFVVLAPQLPYAGSQVWSADFLPGCHQGTRVLAGAEPIPDLNRRSPSARIQEAELGLLDRLNQSHQRERPGEAALAARIRSFETAFGMQQAMPDVLDLSHETKATLALYGLERGQTKGFAWQCLVARRMVERGVRFVELIDSGSANNWDSHADMKAHGPMARNVDRPIAGLLRDLKSRGLLDDTLVVWTSEFGRTPTTDGPTGRSHQSSAFSSWLAGAGVKKGLVHGKTDDYGAKVAEDGVHVHDFHATILHLLGFDHERLTYRHAGRDFRLTDVDGRVVEEILS</sequence>
<reference evidence="1" key="1">
    <citation type="submission" date="2024-05" db="EMBL/GenBank/DDBJ databases">
        <title>Planctomycetes of the genus Singulisphaera possess chitinolytic capabilities.</title>
        <authorList>
            <person name="Ivanova A."/>
        </authorList>
    </citation>
    <scope>NUCLEOTIDE SEQUENCE</scope>
    <source>
        <strain evidence="1">Ch08T</strain>
    </source>
</reference>
<name>A0AAU7CTK0_9BACT</name>
<dbReference type="AlphaFoldDB" id="A0AAU7CTK0"/>
<evidence type="ECO:0000313" key="1">
    <source>
        <dbReference type="EMBL" id="XBH08358.1"/>
    </source>
</evidence>
<dbReference type="Pfam" id="PF07394">
    <property type="entry name" value="DUF1501"/>
    <property type="match status" value="1"/>
</dbReference>
<dbReference type="InterPro" id="IPR010869">
    <property type="entry name" value="DUF1501"/>
</dbReference>
<dbReference type="InterPro" id="IPR017850">
    <property type="entry name" value="Alkaline_phosphatase_core_sf"/>
</dbReference>
<dbReference type="Gene3D" id="3.40.720.10">
    <property type="entry name" value="Alkaline Phosphatase, subunit A"/>
    <property type="match status" value="1"/>
</dbReference>
<proteinExistence type="predicted"/>
<dbReference type="EMBL" id="CP155447">
    <property type="protein sequence ID" value="XBH08358.1"/>
    <property type="molecule type" value="Genomic_DNA"/>
</dbReference>
<gene>
    <name evidence="1" type="ORF">V5E97_22490</name>
</gene>
<dbReference type="PANTHER" id="PTHR43737">
    <property type="entry name" value="BLL7424 PROTEIN"/>
    <property type="match status" value="1"/>
</dbReference>
<accession>A0AAU7CTK0</accession>
<dbReference type="PANTHER" id="PTHR43737:SF1">
    <property type="entry name" value="DUF1501 DOMAIN-CONTAINING PROTEIN"/>
    <property type="match status" value="1"/>
</dbReference>
<dbReference type="SUPFAM" id="SSF53649">
    <property type="entry name" value="Alkaline phosphatase-like"/>
    <property type="match status" value="1"/>
</dbReference>
<organism evidence="1">
    <name type="scientific">Singulisphaera sp. Ch08</name>
    <dbReference type="NCBI Taxonomy" id="3120278"/>
    <lineage>
        <taxon>Bacteria</taxon>
        <taxon>Pseudomonadati</taxon>
        <taxon>Planctomycetota</taxon>
        <taxon>Planctomycetia</taxon>
        <taxon>Isosphaerales</taxon>
        <taxon>Isosphaeraceae</taxon>
        <taxon>Singulisphaera</taxon>
    </lineage>
</organism>